<dbReference type="Gene3D" id="1.10.238.10">
    <property type="entry name" value="EF-hand"/>
    <property type="match status" value="1"/>
</dbReference>
<organism evidence="2 3">
    <name type="scientific">Stentor coeruleus</name>
    <dbReference type="NCBI Taxonomy" id="5963"/>
    <lineage>
        <taxon>Eukaryota</taxon>
        <taxon>Sar</taxon>
        <taxon>Alveolata</taxon>
        <taxon>Ciliophora</taxon>
        <taxon>Postciliodesmatophora</taxon>
        <taxon>Heterotrichea</taxon>
        <taxon>Heterotrichida</taxon>
        <taxon>Stentoridae</taxon>
        <taxon>Stentor</taxon>
    </lineage>
</organism>
<dbReference type="Proteomes" id="UP000187209">
    <property type="component" value="Unassembled WGS sequence"/>
</dbReference>
<keyword evidence="3" id="KW-1185">Reference proteome</keyword>
<dbReference type="SUPFAM" id="SSF47473">
    <property type="entry name" value="EF-hand"/>
    <property type="match status" value="1"/>
</dbReference>
<accession>A0A1R2D1E1</accession>
<dbReference type="PANTHER" id="PTHR31932">
    <property type="entry name" value="TUBULIN POLYGLUTAMYLASE COMPLEX SUBUNIT 1"/>
    <property type="match status" value="1"/>
</dbReference>
<gene>
    <name evidence="2" type="ORF">SteCoe_1611</name>
</gene>
<evidence type="ECO:0000259" key="1">
    <source>
        <dbReference type="Pfam" id="PF24480"/>
    </source>
</evidence>
<evidence type="ECO:0000313" key="3">
    <source>
        <dbReference type="Proteomes" id="UP000187209"/>
    </source>
</evidence>
<sequence>MANKENPLVTLQPEEYLERTGVSNVLKDIVTVLLENRPANPIHFINEYLKTSSSSCTGVMKSYKLIRLSKFERKSFMDNLVSAYMNLDSKRGGNNQGITGIDYMKLLKMICIDFPFEVVDEVLGILGKRDTDIVQFEEFLAGINAILLYEDFFCEAEELFSYLDNEKTGKVETPRLLTALGKLGENKTFAMPSREELKLSLEQLNIEEKPSISYGEFCLSLLKIIN</sequence>
<dbReference type="InterPro" id="IPR057632">
    <property type="entry name" value="TPGS1_C"/>
</dbReference>
<dbReference type="GO" id="GO:0008017">
    <property type="term" value="F:microtubule binding"/>
    <property type="evidence" value="ECO:0007669"/>
    <property type="project" value="TreeGrafter"/>
</dbReference>
<reference evidence="2 3" key="1">
    <citation type="submission" date="2016-11" db="EMBL/GenBank/DDBJ databases">
        <title>The macronuclear genome of Stentor coeruleus: a giant cell with tiny introns.</title>
        <authorList>
            <person name="Slabodnick M."/>
            <person name="Ruby J.G."/>
            <person name="Reiff S.B."/>
            <person name="Swart E.C."/>
            <person name="Gosai S."/>
            <person name="Prabakaran S."/>
            <person name="Witkowska E."/>
            <person name="Larue G.E."/>
            <person name="Fisher S."/>
            <person name="Freeman R.M."/>
            <person name="Gunawardena J."/>
            <person name="Chu W."/>
            <person name="Stover N.A."/>
            <person name="Gregory B.D."/>
            <person name="Nowacki M."/>
            <person name="Derisi J."/>
            <person name="Roy S.W."/>
            <person name="Marshall W.F."/>
            <person name="Sood P."/>
        </authorList>
    </citation>
    <scope>NUCLEOTIDE SEQUENCE [LARGE SCALE GENOMIC DNA]</scope>
    <source>
        <strain evidence="2">WM001</strain>
    </source>
</reference>
<dbReference type="InterPro" id="IPR011992">
    <property type="entry name" value="EF-hand-dom_pair"/>
</dbReference>
<proteinExistence type="predicted"/>
<protein>
    <recommendedName>
        <fullName evidence="1">Tubulin polyglutamylase complex subunit 1-like C-terminal domain-containing protein</fullName>
    </recommendedName>
</protein>
<dbReference type="AlphaFoldDB" id="A0A1R2D1E1"/>
<dbReference type="Gene3D" id="1.20.890.10">
    <property type="entry name" value="cAMP-dependent protein kinase regulatory subunit, dimerization-anchoring domain"/>
    <property type="match status" value="1"/>
</dbReference>
<dbReference type="EMBL" id="MPUH01000017">
    <property type="protein sequence ID" value="OMJ95072.1"/>
    <property type="molecule type" value="Genomic_DNA"/>
</dbReference>
<dbReference type="Pfam" id="PF24480">
    <property type="entry name" value="TPGS1_C"/>
    <property type="match status" value="1"/>
</dbReference>
<comment type="caution">
    <text evidence="2">The sequence shown here is derived from an EMBL/GenBank/DDBJ whole genome shotgun (WGS) entry which is preliminary data.</text>
</comment>
<dbReference type="SUPFAM" id="SSF47391">
    <property type="entry name" value="Dimerization-anchoring domain of cAMP-dependent PK regulatory subunit"/>
    <property type="match status" value="1"/>
</dbReference>
<name>A0A1R2D1E1_9CILI</name>
<evidence type="ECO:0000313" key="2">
    <source>
        <dbReference type="EMBL" id="OMJ95072.1"/>
    </source>
</evidence>
<dbReference type="PANTHER" id="PTHR31932:SF2">
    <property type="entry name" value="TUBULIN POLYGLUTAMYLASE COMPLEX SUBUNIT 1"/>
    <property type="match status" value="1"/>
</dbReference>
<feature type="domain" description="Tubulin polyglutamylase complex subunit 1-like C-terminal" evidence="1">
    <location>
        <begin position="59"/>
        <end position="184"/>
    </location>
</feature>
<dbReference type="OrthoDB" id="64214at2759"/>
<dbReference type="InterPro" id="IPR039235">
    <property type="entry name" value="TPGS1"/>
</dbReference>